<organism evidence="2 3">
    <name type="scientific">Burkholderia pseudomultivorans</name>
    <dbReference type="NCBI Taxonomy" id="1207504"/>
    <lineage>
        <taxon>Bacteria</taxon>
        <taxon>Pseudomonadati</taxon>
        <taxon>Pseudomonadota</taxon>
        <taxon>Betaproteobacteria</taxon>
        <taxon>Burkholderiales</taxon>
        <taxon>Burkholderiaceae</taxon>
        <taxon>Burkholderia</taxon>
        <taxon>Burkholderia cepacia complex</taxon>
    </lineage>
</organism>
<name>A0ABU2E9N9_9BURK</name>
<dbReference type="Proteomes" id="UP001248067">
    <property type="component" value="Unassembled WGS sequence"/>
</dbReference>
<dbReference type="EMBL" id="VJSY01000044">
    <property type="protein sequence ID" value="MDR8756598.1"/>
    <property type="molecule type" value="Genomic_DNA"/>
</dbReference>
<sequence length="263" mass="30305">MRYHIFNIGRPYTNEWWQRNRQMGVITAGFDGEEGDRGDVILHDMTEGDWVFAYANRHGFVGAGIVGPANSYRLLDQHQMPDGYEADHRHFRSVDWVHYVIDLSDAVPLSEIGRHAPRQTKEEIHDAALSKRLLGCIKARDQSASASQWFPEEIRPGETYREGSVEQITVDRYERNPEARRKCVEHWGTTCVVCTFDFGAKYGALGEGFIHVHHLRPLSEHKEEHEVDPVADLRPVCPNCHAMLHRNNVVLTIEELKRLIEDR</sequence>
<accession>A0ABU2E9N9</accession>
<evidence type="ECO:0000259" key="1">
    <source>
        <dbReference type="Pfam" id="PF01844"/>
    </source>
</evidence>
<reference evidence="2 3" key="1">
    <citation type="submission" date="2019-06" db="EMBL/GenBank/DDBJ databases">
        <title>Evolution of Burkholderia multivorans in the lungs of Cystic Fibrosis patients.</title>
        <authorList>
            <person name="Moreira L.M."/>
        </authorList>
    </citation>
    <scope>NUCLEOTIDE SEQUENCE [LARGE SCALE GENOMIC DNA]</scope>
    <source>
        <strain evidence="2 3">VC13239</strain>
    </source>
</reference>
<dbReference type="CDD" id="cd00085">
    <property type="entry name" value="HNHc"/>
    <property type="match status" value="1"/>
</dbReference>
<gene>
    <name evidence="2" type="ORF">FEQ00_05036</name>
</gene>
<evidence type="ECO:0000313" key="3">
    <source>
        <dbReference type="Proteomes" id="UP001248067"/>
    </source>
</evidence>
<protein>
    <recommendedName>
        <fullName evidence="1">HNH domain-containing protein</fullName>
    </recommendedName>
</protein>
<comment type="caution">
    <text evidence="2">The sequence shown here is derived from an EMBL/GenBank/DDBJ whole genome shotgun (WGS) entry which is preliminary data.</text>
</comment>
<keyword evidence="3" id="KW-1185">Reference proteome</keyword>
<dbReference type="Pfam" id="PF01844">
    <property type="entry name" value="HNH"/>
    <property type="match status" value="1"/>
</dbReference>
<dbReference type="InterPro" id="IPR002711">
    <property type="entry name" value="HNH"/>
</dbReference>
<evidence type="ECO:0000313" key="2">
    <source>
        <dbReference type="EMBL" id="MDR8756598.1"/>
    </source>
</evidence>
<proteinExistence type="predicted"/>
<dbReference type="InterPro" id="IPR003615">
    <property type="entry name" value="HNH_nuc"/>
</dbReference>
<feature type="domain" description="HNH" evidence="1">
    <location>
        <begin position="191"/>
        <end position="246"/>
    </location>
</feature>